<dbReference type="Gene3D" id="1.10.150.690">
    <property type="entry name" value="DUF2063"/>
    <property type="match status" value="1"/>
</dbReference>
<dbReference type="InterPro" id="IPR044922">
    <property type="entry name" value="DUF2063_N_sf"/>
</dbReference>
<keyword evidence="3" id="KW-1185">Reference proteome</keyword>
<protein>
    <recommendedName>
        <fullName evidence="1">Putative DNA-binding domain-containing protein</fullName>
    </recommendedName>
</protein>
<dbReference type="Pfam" id="PF09836">
    <property type="entry name" value="DUF2063"/>
    <property type="match status" value="1"/>
</dbReference>
<dbReference type="RefSeq" id="WP_085800455.1">
    <property type="nucleotide sequence ID" value="NZ_FWXB01000008.1"/>
</dbReference>
<organism evidence="2 3">
    <name type="scientific">Roseovarius aestuarii</name>
    <dbReference type="NCBI Taxonomy" id="475083"/>
    <lineage>
        <taxon>Bacteria</taxon>
        <taxon>Pseudomonadati</taxon>
        <taxon>Pseudomonadota</taxon>
        <taxon>Alphaproteobacteria</taxon>
        <taxon>Rhodobacterales</taxon>
        <taxon>Roseobacteraceae</taxon>
        <taxon>Roseovarius</taxon>
    </lineage>
</organism>
<name>A0A1X7BSA8_9RHOB</name>
<proteinExistence type="predicted"/>
<dbReference type="EMBL" id="FWXB01000008">
    <property type="protein sequence ID" value="SMC12493.1"/>
    <property type="molecule type" value="Genomic_DNA"/>
</dbReference>
<dbReference type="Proteomes" id="UP000193224">
    <property type="component" value="Unassembled WGS sequence"/>
</dbReference>
<evidence type="ECO:0000313" key="2">
    <source>
        <dbReference type="EMBL" id="SMC12493.1"/>
    </source>
</evidence>
<dbReference type="OrthoDB" id="4146344at2"/>
<feature type="domain" description="Putative DNA-binding" evidence="1">
    <location>
        <begin position="5"/>
        <end position="95"/>
    </location>
</feature>
<evidence type="ECO:0000313" key="3">
    <source>
        <dbReference type="Proteomes" id="UP000193224"/>
    </source>
</evidence>
<accession>A0A1X7BSA8</accession>
<sequence length="252" mass="26951">MNVSQTTFHTALLDPSQAVPGGLSDGLGQPAGSRFSVYRNNVAVSLTEALELSFPAIAKLLGEQNFKGLSGIFLRQHPPETPIMMQYGAAFPDFLAGIEQLSHIGYLPDVARLEQAVRVSYHSADATPIDPEDLQALAPDALASARFDLAPSVRLVRSSWPIHQIWAYNLEDGAPKPTGGAQDVLIHRPEFDPEVIPISPGTADFIAAMMRGEMLADANESAQAAHDTFDLSQALGLLLSAQAITHITTGDD</sequence>
<gene>
    <name evidence="2" type="ORF">ROA7745_02319</name>
</gene>
<evidence type="ECO:0000259" key="1">
    <source>
        <dbReference type="Pfam" id="PF09836"/>
    </source>
</evidence>
<dbReference type="AlphaFoldDB" id="A0A1X7BSA8"/>
<reference evidence="2 3" key="1">
    <citation type="submission" date="2017-03" db="EMBL/GenBank/DDBJ databases">
        <authorList>
            <person name="Afonso C.L."/>
            <person name="Miller P.J."/>
            <person name="Scott M.A."/>
            <person name="Spackman E."/>
            <person name="Goraichik I."/>
            <person name="Dimitrov K.M."/>
            <person name="Suarez D.L."/>
            <person name="Swayne D.E."/>
        </authorList>
    </citation>
    <scope>NUCLEOTIDE SEQUENCE [LARGE SCALE GENOMIC DNA]</scope>
    <source>
        <strain evidence="2 3">CECT 7745</strain>
    </source>
</reference>
<dbReference type="InterPro" id="IPR018640">
    <property type="entry name" value="DUF2063"/>
</dbReference>